<dbReference type="CDD" id="cd14687">
    <property type="entry name" value="bZIP_ATF2"/>
    <property type="match status" value="1"/>
</dbReference>
<dbReference type="Pfam" id="PF00170">
    <property type="entry name" value="bZIP_1"/>
    <property type="match status" value="1"/>
</dbReference>
<name>A0A8H4BT60_MUCCL</name>
<keyword evidence="3" id="KW-0804">Transcription</keyword>
<feature type="region of interest" description="Disordered" evidence="5">
    <location>
        <begin position="1"/>
        <end position="87"/>
    </location>
</feature>
<proteinExistence type="predicted"/>
<feature type="domain" description="BZIP" evidence="6">
    <location>
        <begin position="77"/>
        <end position="140"/>
    </location>
</feature>
<dbReference type="InterPro" id="IPR051027">
    <property type="entry name" value="bZIP_transcription_factors"/>
</dbReference>
<evidence type="ECO:0000256" key="2">
    <source>
        <dbReference type="ARBA" id="ARBA00023015"/>
    </source>
</evidence>
<dbReference type="GO" id="GO:0005634">
    <property type="term" value="C:nucleus"/>
    <property type="evidence" value="ECO:0007669"/>
    <property type="project" value="UniProtKB-SubCell"/>
</dbReference>
<dbReference type="SUPFAM" id="SSF57959">
    <property type="entry name" value="Leucine zipper domain"/>
    <property type="match status" value="1"/>
</dbReference>
<evidence type="ECO:0000313" key="8">
    <source>
        <dbReference type="Proteomes" id="UP000469890"/>
    </source>
</evidence>
<dbReference type="Proteomes" id="UP000469890">
    <property type="component" value="Unassembled WGS sequence"/>
</dbReference>
<feature type="compositionally biased region" description="Low complexity" evidence="5">
    <location>
        <begin position="15"/>
        <end position="29"/>
    </location>
</feature>
<evidence type="ECO:0000256" key="1">
    <source>
        <dbReference type="ARBA" id="ARBA00004123"/>
    </source>
</evidence>
<accession>A0A8H4BT60</accession>
<comment type="caution">
    <text evidence="7">The sequence shown here is derived from an EMBL/GenBank/DDBJ whole genome shotgun (WGS) entry which is preliminary data.</text>
</comment>
<gene>
    <name evidence="7" type="ORF">FB192DRAFT_1353258</name>
</gene>
<feature type="compositionally biased region" description="Polar residues" evidence="5">
    <location>
        <begin position="47"/>
        <end position="75"/>
    </location>
</feature>
<feature type="compositionally biased region" description="Basic and acidic residues" evidence="5">
    <location>
        <begin position="76"/>
        <end position="87"/>
    </location>
</feature>
<dbReference type="PANTHER" id="PTHR19304">
    <property type="entry name" value="CYCLIC-AMP RESPONSE ELEMENT BINDING PROTEIN"/>
    <property type="match status" value="1"/>
</dbReference>
<protein>
    <submittedName>
        <fullName evidence="7">Basic-leucine zipper transcription factor</fullName>
    </submittedName>
</protein>
<dbReference type="EMBL" id="JAAECE010000001">
    <property type="protein sequence ID" value="KAF1806977.1"/>
    <property type="molecule type" value="Genomic_DNA"/>
</dbReference>
<evidence type="ECO:0000259" key="6">
    <source>
        <dbReference type="PROSITE" id="PS50217"/>
    </source>
</evidence>
<keyword evidence="4" id="KW-0539">Nucleus</keyword>
<dbReference type="SMART" id="SM00338">
    <property type="entry name" value="BRLZ"/>
    <property type="match status" value="1"/>
</dbReference>
<dbReference type="InterPro" id="IPR046347">
    <property type="entry name" value="bZIP_sf"/>
</dbReference>
<dbReference type="InterPro" id="IPR004827">
    <property type="entry name" value="bZIP"/>
</dbReference>
<sequence length="159" mass="18508">MYQPQRNGFPMNFHPQWQQQQQQQPHQSQPQPPPPPPLANHYHHHLGQSNKSLLFNHQSLEMASNSTSDQSSTEDISSKRKQSLERNRLAAYRCRERKKHEQQQMIEQADFLSVQNESLNMMVGDLRNEVIALRELLLAHDSCHCEGVQAFIRRTSSTL</sequence>
<dbReference type="PROSITE" id="PS50217">
    <property type="entry name" value="BZIP"/>
    <property type="match status" value="1"/>
</dbReference>
<keyword evidence="2" id="KW-0805">Transcription regulation</keyword>
<dbReference type="Gene3D" id="1.20.5.170">
    <property type="match status" value="1"/>
</dbReference>
<evidence type="ECO:0000256" key="5">
    <source>
        <dbReference type="SAM" id="MobiDB-lite"/>
    </source>
</evidence>
<organism evidence="7 8">
    <name type="scientific">Mucor circinelloides f. lusitanicus</name>
    <name type="common">Mucor racemosus var. lusitanicus</name>
    <dbReference type="NCBI Taxonomy" id="29924"/>
    <lineage>
        <taxon>Eukaryota</taxon>
        <taxon>Fungi</taxon>
        <taxon>Fungi incertae sedis</taxon>
        <taxon>Mucoromycota</taxon>
        <taxon>Mucoromycotina</taxon>
        <taxon>Mucoromycetes</taxon>
        <taxon>Mucorales</taxon>
        <taxon>Mucorineae</taxon>
        <taxon>Mucoraceae</taxon>
        <taxon>Mucor</taxon>
    </lineage>
</organism>
<dbReference type="GO" id="GO:0003700">
    <property type="term" value="F:DNA-binding transcription factor activity"/>
    <property type="evidence" value="ECO:0007669"/>
    <property type="project" value="InterPro"/>
</dbReference>
<reference evidence="7 8" key="1">
    <citation type="submission" date="2019-09" db="EMBL/GenBank/DDBJ databases">
        <authorList>
            <consortium name="DOE Joint Genome Institute"/>
            <person name="Mondo S.J."/>
            <person name="Navarro-Mendoza M.I."/>
            <person name="Perez-Arques C."/>
            <person name="Panchal S."/>
            <person name="Nicolas F.E."/>
            <person name="Ganguly P."/>
            <person name="Pangilinan J."/>
            <person name="Grigoriev I."/>
            <person name="Heitman J."/>
            <person name="Sanya K."/>
            <person name="Garre V."/>
        </authorList>
    </citation>
    <scope>NUCLEOTIDE SEQUENCE [LARGE SCALE GENOMIC DNA]</scope>
    <source>
        <strain evidence="7 8">MU402</strain>
    </source>
</reference>
<dbReference type="AlphaFoldDB" id="A0A8H4BT60"/>
<evidence type="ECO:0000256" key="4">
    <source>
        <dbReference type="ARBA" id="ARBA00023242"/>
    </source>
</evidence>
<evidence type="ECO:0000256" key="3">
    <source>
        <dbReference type="ARBA" id="ARBA00023163"/>
    </source>
</evidence>
<evidence type="ECO:0000313" key="7">
    <source>
        <dbReference type="EMBL" id="KAF1806977.1"/>
    </source>
</evidence>
<comment type="subcellular location">
    <subcellularLocation>
        <location evidence="1">Nucleus</location>
    </subcellularLocation>
</comment>